<name>A0A0C9U9P5_SPHS4</name>
<proteinExistence type="predicted"/>
<dbReference type="AlphaFoldDB" id="A0A0C9U9P5"/>
<sequence length="288" mass="31527">MSTQTQTKEQAAAGTLTMQPAATVKPAAIKRPPMPTFNSVEEKRKHVKERLTCAYRIFGKYGFDEGVAGHITVRDPGNPDHFWVNPFGVPFSLMTVSDLLLIDHEGNIVGGGKPNRQIYNRAAYCIHAAIHRARPDVDAAAHAHSIYGKAFSTLGKTLDMTNQDVCCFYEDHALYPNFGGVVVADEESANIVKYLGDKKALILQNHGILTIGRTIEECVAWYIRLEKSCHTQLLADAAANGTNSTTIKIGHEEAKHTNDLIGNPHAGWFSGTPYFDIIDAETGGSYKV</sequence>
<dbReference type="HOGENOM" id="CLU_006033_1_2_1"/>
<dbReference type="EMBL" id="KN837245">
    <property type="protein sequence ID" value="KIJ31264.1"/>
    <property type="molecule type" value="Genomic_DNA"/>
</dbReference>
<dbReference type="SMART" id="SM01007">
    <property type="entry name" value="Aldolase_II"/>
    <property type="match status" value="1"/>
</dbReference>
<evidence type="ECO:0000313" key="3">
    <source>
        <dbReference type="Proteomes" id="UP000054279"/>
    </source>
</evidence>
<dbReference type="NCBIfam" id="NF004855">
    <property type="entry name" value="PRK06208.1"/>
    <property type="match status" value="1"/>
</dbReference>
<gene>
    <name evidence="2" type="ORF">M422DRAFT_214374</name>
</gene>
<reference evidence="2 3" key="1">
    <citation type="submission" date="2014-06" db="EMBL/GenBank/DDBJ databases">
        <title>Evolutionary Origins and Diversification of the Mycorrhizal Mutualists.</title>
        <authorList>
            <consortium name="DOE Joint Genome Institute"/>
            <consortium name="Mycorrhizal Genomics Consortium"/>
            <person name="Kohler A."/>
            <person name="Kuo A."/>
            <person name="Nagy L.G."/>
            <person name="Floudas D."/>
            <person name="Copeland A."/>
            <person name="Barry K.W."/>
            <person name="Cichocki N."/>
            <person name="Veneault-Fourrey C."/>
            <person name="LaButti K."/>
            <person name="Lindquist E.A."/>
            <person name="Lipzen A."/>
            <person name="Lundell T."/>
            <person name="Morin E."/>
            <person name="Murat C."/>
            <person name="Riley R."/>
            <person name="Ohm R."/>
            <person name="Sun H."/>
            <person name="Tunlid A."/>
            <person name="Henrissat B."/>
            <person name="Grigoriev I.V."/>
            <person name="Hibbett D.S."/>
            <person name="Martin F."/>
        </authorList>
    </citation>
    <scope>NUCLEOTIDE SEQUENCE [LARGE SCALE GENOMIC DNA]</scope>
    <source>
        <strain evidence="2 3">SS14</strain>
    </source>
</reference>
<dbReference type="InterPro" id="IPR001303">
    <property type="entry name" value="Aldolase_II/adducin_N"/>
</dbReference>
<evidence type="ECO:0000259" key="1">
    <source>
        <dbReference type="SMART" id="SM01007"/>
    </source>
</evidence>
<protein>
    <recommendedName>
        <fullName evidence="1">Class II aldolase/adducin N-terminal domain-containing protein</fullName>
    </recommendedName>
</protein>
<dbReference type="Gene3D" id="3.40.225.10">
    <property type="entry name" value="Class II aldolase/adducin N-terminal domain"/>
    <property type="match status" value="1"/>
</dbReference>
<evidence type="ECO:0000313" key="2">
    <source>
        <dbReference type="EMBL" id="KIJ31264.1"/>
    </source>
</evidence>
<accession>A0A0C9U9P5</accession>
<dbReference type="OrthoDB" id="3238794at2759"/>
<dbReference type="PANTHER" id="PTHR10672">
    <property type="entry name" value="ADDUCIN"/>
    <property type="match status" value="1"/>
</dbReference>
<dbReference type="FunFam" id="3.40.225.10:FF:000009">
    <property type="entry name" value="Class II aldolase/adducin N-terminal"/>
    <property type="match status" value="1"/>
</dbReference>
<dbReference type="InterPro" id="IPR051017">
    <property type="entry name" value="Aldolase-II_Adducin_sf"/>
</dbReference>
<dbReference type="Pfam" id="PF00596">
    <property type="entry name" value="Aldolase_II"/>
    <property type="match status" value="1"/>
</dbReference>
<organism evidence="2 3">
    <name type="scientific">Sphaerobolus stellatus (strain SS14)</name>
    <dbReference type="NCBI Taxonomy" id="990650"/>
    <lineage>
        <taxon>Eukaryota</taxon>
        <taxon>Fungi</taxon>
        <taxon>Dikarya</taxon>
        <taxon>Basidiomycota</taxon>
        <taxon>Agaricomycotina</taxon>
        <taxon>Agaricomycetes</taxon>
        <taxon>Phallomycetidae</taxon>
        <taxon>Geastrales</taxon>
        <taxon>Sphaerobolaceae</taxon>
        <taxon>Sphaerobolus</taxon>
    </lineage>
</organism>
<dbReference type="Proteomes" id="UP000054279">
    <property type="component" value="Unassembled WGS sequence"/>
</dbReference>
<dbReference type="InterPro" id="IPR036409">
    <property type="entry name" value="Aldolase_II/adducin_N_sf"/>
</dbReference>
<dbReference type="GO" id="GO:0005856">
    <property type="term" value="C:cytoskeleton"/>
    <property type="evidence" value="ECO:0007669"/>
    <property type="project" value="TreeGrafter"/>
</dbReference>
<dbReference type="SUPFAM" id="SSF53639">
    <property type="entry name" value="AraD/HMP-PK domain-like"/>
    <property type="match status" value="1"/>
</dbReference>
<feature type="domain" description="Class II aldolase/adducin N-terminal" evidence="1">
    <location>
        <begin position="49"/>
        <end position="233"/>
    </location>
</feature>
<dbReference type="GO" id="GO:0051015">
    <property type="term" value="F:actin filament binding"/>
    <property type="evidence" value="ECO:0007669"/>
    <property type="project" value="TreeGrafter"/>
</dbReference>
<dbReference type="PANTHER" id="PTHR10672:SF39">
    <property type="entry name" value="CLASS II ALDOLASE_ADDUCIN N-TERMINAL DOMAIN-CONTAINING PROTEIN"/>
    <property type="match status" value="1"/>
</dbReference>
<keyword evidence="3" id="KW-1185">Reference proteome</keyword>